<evidence type="ECO:0000313" key="1">
    <source>
        <dbReference type="EMBL" id="CAE6361183.1"/>
    </source>
</evidence>
<sequence>MNNTSFQLVTLKFTLTDSTSGYALFRRTLPKFLQLAAADSSLLTEQPDGSLIISFPRVLGSRLPEIKRFAIYDAMSAFLLGVPPLAEYGYDCECDSERHGFEWAYGIPVTLLQIISQVNSWRAGSRVTLDDWKTLEMHVLTWKLPCVMLEQASTPENVNVARAAVQEGWRHVLLIYVYMGVCGVSSHDSRAQTSVDRIFQLGEIVGSSHIGVHMLAHCVAAGLAARLEKHRIAVYEKLVSFRNTRNWIFSGSQFSEILYHLWHGNGAGGAAVTWDDYIRSRRAVVSI</sequence>
<dbReference type="Pfam" id="PF11951">
    <property type="entry name" value="Fungal_trans_2"/>
    <property type="match status" value="1"/>
</dbReference>
<organism evidence="1 2">
    <name type="scientific">Rhizoctonia solani</name>
    <dbReference type="NCBI Taxonomy" id="456999"/>
    <lineage>
        <taxon>Eukaryota</taxon>
        <taxon>Fungi</taxon>
        <taxon>Dikarya</taxon>
        <taxon>Basidiomycota</taxon>
        <taxon>Agaricomycotina</taxon>
        <taxon>Agaricomycetes</taxon>
        <taxon>Cantharellales</taxon>
        <taxon>Ceratobasidiaceae</taxon>
        <taxon>Rhizoctonia</taxon>
    </lineage>
</organism>
<dbReference type="AlphaFoldDB" id="A0A8H2WB32"/>
<proteinExistence type="predicted"/>
<dbReference type="InterPro" id="IPR021858">
    <property type="entry name" value="Fun_TF"/>
</dbReference>
<comment type="caution">
    <text evidence="1">The sequence shown here is derived from an EMBL/GenBank/DDBJ whole genome shotgun (WGS) entry which is preliminary data.</text>
</comment>
<dbReference type="Proteomes" id="UP000663846">
    <property type="component" value="Unassembled WGS sequence"/>
</dbReference>
<dbReference type="EMBL" id="CAJMWS010000097">
    <property type="protein sequence ID" value="CAE6361183.1"/>
    <property type="molecule type" value="Genomic_DNA"/>
</dbReference>
<accession>A0A8H2WB32</accession>
<reference evidence="1" key="1">
    <citation type="submission" date="2021-01" db="EMBL/GenBank/DDBJ databases">
        <authorList>
            <person name="Kaushik A."/>
        </authorList>
    </citation>
    <scope>NUCLEOTIDE SEQUENCE</scope>
    <source>
        <strain evidence="1">AG1-1C</strain>
    </source>
</reference>
<protein>
    <submittedName>
        <fullName evidence="1">Uncharacterized protein</fullName>
    </submittedName>
</protein>
<name>A0A8H2WB32_9AGAM</name>
<gene>
    <name evidence="1" type="ORF">RDB_LOCUS19226</name>
</gene>
<evidence type="ECO:0000313" key="2">
    <source>
        <dbReference type="Proteomes" id="UP000663846"/>
    </source>
</evidence>